<dbReference type="EMBL" id="JNVU01000012">
    <property type="protein sequence ID" value="KEI45521.1"/>
    <property type="molecule type" value="Genomic_DNA"/>
</dbReference>
<protein>
    <submittedName>
        <fullName evidence="2">Uncharacterized protein</fullName>
    </submittedName>
</protein>
<keyword evidence="1" id="KW-1133">Transmembrane helix</keyword>
<name>A0A073B1U7_9PSEU</name>
<feature type="transmembrane region" description="Helical" evidence="1">
    <location>
        <begin position="121"/>
        <end position="139"/>
    </location>
</feature>
<evidence type="ECO:0000256" key="1">
    <source>
        <dbReference type="SAM" id="Phobius"/>
    </source>
</evidence>
<keyword evidence="1" id="KW-0812">Transmembrane</keyword>
<dbReference type="Proteomes" id="UP000031419">
    <property type="component" value="Unassembled WGS sequence"/>
</dbReference>
<keyword evidence="3" id="KW-1185">Reference proteome</keyword>
<evidence type="ECO:0000313" key="2">
    <source>
        <dbReference type="EMBL" id="KEI45521.1"/>
    </source>
</evidence>
<dbReference type="AlphaFoldDB" id="A0A073B1U7"/>
<reference evidence="2 3" key="1">
    <citation type="submission" date="2014-06" db="EMBL/GenBank/DDBJ databases">
        <title>Saccharopolyspora rectivirgula DSM-43113 Genome sequencing.</title>
        <authorList>
            <person name="Barrera C."/>
            <person name="Millon L."/>
            <person name="Rognon B."/>
            <person name="Zaugg C."/>
            <person name="Monod M."/>
        </authorList>
    </citation>
    <scope>NUCLEOTIDE SEQUENCE [LARGE SCALE GENOMIC DNA]</scope>
    <source>
        <strain evidence="2 3">DSM 43113</strain>
    </source>
</reference>
<gene>
    <name evidence="2" type="ORF">GU90_03500</name>
</gene>
<keyword evidence="1" id="KW-0472">Membrane</keyword>
<organism evidence="2 3">
    <name type="scientific">Saccharopolyspora rectivirgula</name>
    <dbReference type="NCBI Taxonomy" id="28042"/>
    <lineage>
        <taxon>Bacteria</taxon>
        <taxon>Bacillati</taxon>
        <taxon>Actinomycetota</taxon>
        <taxon>Actinomycetes</taxon>
        <taxon>Pseudonocardiales</taxon>
        <taxon>Pseudonocardiaceae</taxon>
        <taxon>Saccharopolyspora</taxon>
    </lineage>
</organism>
<sequence length="147" mass="16075">MVGAFALVTAAVMFTAPSLGYESPENSPVTGRPAPYRWNGEPLILSSRNSGEQRYPNCVVTPDNGEERSINLWGHSRRWVFRGAELEPWFSGAATIRCNVNASVYTGTHYTIYKAVSSRPFTVGVVIVGVAPFAALVLTNSRQKQPQ</sequence>
<proteinExistence type="predicted"/>
<comment type="caution">
    <text evidence="2">The sequence shown here is derived from an EMBL/GenBank/DDBJ whole genome shotgun (WGS) entry which is preliminary data.</text>
</comment>
<evidence type="ECO:0000313" key="3">
    <source>
        <dbReference type="Proteomes" id="UP000031419"/>
    </source>
</evidence>
<accession>A0A073B1U7</accession>